<dbReference type="PANTHER" id="PTHR36302:SF1">
    <property type="entry name" value="COPPER CHAPERONE PCU(A)C"/>
    <property type="match status" value="1"/>
</dbReference>
<evidence type="ECO:0000256" key="1">
    <source>
        <dbReference type="SAM" id="SignalP"/>
    </source>
</evidence>
<organism evidence="2 3">
    <name type="scientific">Pseudoalteromonas prydzensis</name>
    <dbReference type="NCBI Taxonomy" id="182141"/>
    <lineage>
        <taxon>Bacteria</taxon>
        <taxon>Pseudomonadati</taxon>
        <taxon>Pseudomonadota</taxon>
        <taxon>Gammaproteobacteria</taxon>
        <taxon>Alteromonadales</taxon>
        <taxon>Pseudoalteromonadaceae</taxon>
        <taxon>Pseudoalteromonas</taxon>
    </lineage>
</organism>
<dbReference type="Pfam" id="PF04314">
    <property type="entry name" value="PCuAC"/>
    <property type="match status" value="1"/>
</dbReference>
<reference evidence="2 3" key="1">
    <citation type="submission" date="2020-07" db="EMBL/GenBank/DDBJ databases">
        <title>Halophilic bacteria isolated from french cheeses.</title>
        <authorList>
            <person name="Kothe C.I."/>
            <person name="Farah-Kraiem B."/>
            <person name="Renault P."/>
            <person name="Dridi B."/>
        </authorList>
    </citation>
    <scope>NUCLEOTIDE SEQUENCE [LARGE SCALE GENOMIC DNA]</scope>
    <source>
        <strain evidence="2 3">FME14</strain>
    </source>
</reference>
<comment type="caution">
    <text evidence="2">The sequence shown here is derived from an EMBL/GenBank/DDBJ whole genome shotgun (WGS) entry which is preliminary data.</text>
</comment>
<evidence type="ECO:0000313" key="3">
    <source>
        <dbReference type="Proteomes" id="UP000707245"/>
    </source>
</evidence>
<sequence>MRKTLCSFLLFTSIHSFADSIVEVERAFAVAVPPGQRNSAAFMTLKNNSARPLMLVAADSSISEISELHTHSEVDGVMMMRKINQIEIPSKGKAELKSGGLHIMLIGLKTELSAGSKFDLSLKFSDGSEQDIVVPVESISMQSH</sequence>
<name>A0ABR9FS54_9GAMM</name>
<dbReference type="Proteomes" id="UP000707245">
    <property type="component" value="Unassembled WGS sequence"/>
</dbReference>
<feature type="signal peptide" evidence="1">
    <location>
        <begin position="1"/>
        <end position="18"/>
    </location>
</feature>
<proteinExistence type="predicted"/>
<keyword evidence="3" id="KW-1185">Reference proteome</keyword>
<dbReference type="SUPFAM" id="SSF110087">
    <property type="entry name" value="DR1885-like metal-binding protein"/>
    <property type="match status" value="1"/>
</dbReference>
<dbReference type="PANTHER" id="PTHR36302">
    <property type="entry name" value="BLR7088 PROTEIN"/>
    <property type="match status" value="1"/>
</dbReference>
<protein>
    <submittedName>
        <fullName evidence="2">Copper chaperone PCu(A)C</fullName>
    </submittedName>
</protein>
<evidence type="ECO:0000313" key="2">
    <source>
        <dbReference type="EMBL" id="MBE0459668.1"/>
    </source>
</evidence>
<dbReference type="EMBL" id="RRZA01000098">
    <property type="protein sequence ID" value="MBE0459668.1"/>
    <property type="molecule type" value="Genomic_DNA"/>
</dbReference>
<dbReference type="InterPro" id="IPR036182">
    <property type="entry name" value="PCuAC_sf"/>
</dbReference>
<keyword evidence="1" id="KW-0732">Signal</keyword>
<dbReference type="RefSeq" id="WP_192543017.1">
    <property type="nucleotide sequence ID" value="NZ_JBQDLW010000117.1"/>
</dbReference>
<dbReference type="InterPro" id="IPR058248">
    <property type="entry name" value="Lxx211020-like"/>
</dbReference>
<gene>
    <name evidence="2" type="ORF">EI167_19990</name>
</gene>
<dbReference type="InterPro" id="IPR007410">
    <property type="entry name" value="LpqE-like"/>
</dbReference>
<accession>A0ABR9FS54</accession>
<feature type="chain" id="PRO_5046265434" evidence="1">
    <location>
        <begin position="19"/>
        <end position="144"/>
    </location>
</feature>
<dbReference type="Gene3D" id="2.60.40.1890">
    <property type="entry name" value="PCu(A)C copper chaperone"/>
    <property type="match status" value="1"/>
</dbReference>